<sequence>MFEQAWFKAICKTSLAWGSVTLPPQDSVASLATFLLSVDRRLWCSFEQQRDVDLEEKKRKPKEEKLLAAGRGSRPGEELNEEEEEEKEEECGVRVK</sequence>
<comment type="caution">
    <text evidence="2">The sequence shown here is derived from an EMBL/GenBank/DDBJ whole genome shotgun (WGS) entry which is preliminary data.</text>
</comment>
<feature type="compositionally biased region" description="Acidic residues" evidence="1">
    <location>
        <begin position="78"/>
        <end position="89"/>
    </location>
</feature>
<gene>
    <name evidence="2" type="ORF">Baya_9637</name>
</gene>
<protein>
    <submittedName>
        <fullName evidence="2">Uncharacterized protein</fullName>
    </submittedName>
</protein>
<reference evidence="2 3" key="1">
    <citation type="journal article" date="2019" name="Genome Biol. Evol.">
        <title>Whole-Genome Sequencing of the Giant Devil Catfish, Bagarius yarrelli.</title>
        <authorList>
            <person name="Jiang W."/>
            <person name="Lv Y."/>
            <person name="Cheng L."/>
            <person name="Yang K."/>
            <person name="Chao B."/>
            <person name="Wang X."/>
            <person name="Li Y."/>
            <person name="Pan X."/>
            <person name="You X."/>
            <person name="Zhang Y."/>
            <person name="Yang J."/>
            <person name="Li J."/>
            <person name="Zhang X."/>
            <person name="Liu S."/>
            <person name="Sun C."/>
            <person name="Yang J."/>
            <person name="Shi Q."/>
        </authorList>
    </citation>
    <scope>NUCLEOTIDE SEQUENCE [LARGE SCALE GENOMIC DNA]</scope>
    <source>
        <strain evidence="2">JWS20170419001</strain>
        <tissue evidence="2">Muscle</tissue>
    </source>
</reference>
<organism evidence="2 3">
    <name type="scientific">Bagarius yarrelli</name>
    <name type="common">Goonch</name>
    <name type="synonym">Bagrus yarrelli</name>
    <dbReference type="NCBI Taxonomy" id="175774"/>
    <lineage>
        <taxon>Eukaryota</taxon>
        <taxon>Metazoa</taxon>
        <taxon>Chordata</taxon>
        <taxon>Craniata</taxon>
        <taxon>Vertebrata</taxon>
        <taxon>Euteleostomi</taxon>
        <taxon>Actinopterygii</taxon>
        <taxon>Neopterygii</taxon>
        <taxon>Teleostei</taxon>
        <taxon>Ostariophysi</taxon>
        <taxon>Siluriformes</taxon>
        <taxon>Sisoridae</taxon>
        <taxon>Sisorinae</taxon>
        <taxon>Bagarius</taxon>
    </lineage>
</organism>
<dbReference type="AlphaFoldDB" id="A0A556UXR8"/>
<proteinExistence type="predicted"/>
<keyword evidence="3" id="KW-1185">Reference proteome</keyword>
<evidence type="ECO:0000313" key="2">
    <source>
        <dbReference type="EMBL" id="TSP25412.1"/>
    </source>
</evidence>
<dbReference type="EMBL" id="VCAZ01000074">
    <property type="protein sequence ID" value="TSP25412.1"/>
    <property type="molecule type" value="Genomic_DNA"/>
</dbReference>
<accession>A0A556UXR8</accession>
<evidence type="ECO:0000256" key="1">
    <source>
        <dbReference type="SAM" id="MobiDB-lite"/>
    </source>
</evidence>
<dbReference type="Proteomes" id="UP000319801">
    <property type="component" value="Unassembled WGS sequence"/>
</dbReference>
<feature type="compositionally biased region" description="Basic and acidic residues" evidence="1">
    <location>
        <begin position="55"/>
        <end position="66"/>
    </location>
</feature>
<feature type="region of interest" description="Disordered" evidence="1">
    <location>
        <begin position="55"/>
        <end position="96"/>
    </location>
</feature>
<name>A0A556UXR8_BAGYA</name>
<evidence type="ECO:0000313" key="3">
    <source>
        <dbReference type="Proteomes" id="UP000319801"/>
    </source>
</evidence>